<gene>
    <name evidence="2" type="ORF">GQF42_25125</name>
</gene>
<evidence type="ECO:0000313" key="2">
    <source>
        <dbReference type="EMBL" id="QHA06132.1"/>
    </source>
</evidence>
<organism evidence="2 3">
    <name type="scientific">Streptomyces broussonetiae</name>
    <dbReference type="NCBI Taxonomy" id="2686304"/>
    <lineage>
        <taxon>Bacteria</taxon>
        <taxon>Bacillati</taxon>
        <taxon>Actinomycetota</taxon>
        <taxon>Actinomycetes</taxon>
        <taxon>Kitasatosporales</taxon>
        <taxon>Streptomycetaceae</taxon>
        <taxon>Streptomyces</taxon>
    </lineage>
</organism>
<evidence type="ECO:0000256" key="1">
    <source>
        <dbReference type="SAM" id="Phobius"/>
    </source>
</evidence>
<evidence type="ECO:0000313" key="3">
    <source>
        <dbReference type="Proteomes" id="UP000436138"/>
    </source>
</evidence>
<feature type="transmembrane region" description="Helical" evidence="1">
    <location>
        <begin position="20"/>
        <end position="37"/>
    </location>
</feature>
<dbReference type="Proteomes" id="UP000436138">
    <property type="component" value="Chromosome"/>
</dbReference>
<dbReference type="KEGG" id="sbro:GQF42_25125"/>
<keyword evidence="1" id="KW-0812">Transmembrane</keyword>
<dbReference type="RefSeq" id="WP_158923498.1">
    <property type="nucleotide sequence ID" value="NZ_CP047020.1"/>
</dbReference>
<accession>A0A6I6N3N8</accession>
<keyword evidence="3" id="KW-1185">Reference proteome</keyword>
<protein>
    <submittedName>
        <fullName evidence="2">Uncharacterized protein</fullName>
    </submittedName>
</protein>
<dbReference type="AlphaFoldDB" id="A0A6I6N3N8"/>
<name>A0A6I6N3N8_9ACTN</name>
<proteinExistence type="predicted"/>
<keyword evidence="1" id="KW-0472">Membrane</keyword>
<dbReference type="EMBL" id="CP047020">
    <property type="protein sequence ID" value="QHA06132.1"/>
    <property type="molecule type" value="Genomic_DNA"/>
</dbReference>
<reference evidence="2 3" key="1">
    <citation type="submission" date="2019-12" db="EMBL/GenBank/DDBJ databases">
        <title>Streptomyces sp. strain T44 isolated from rhizosphere soil of Broussonetia papyrifera.</title>
        <authorList>
            <person name="Mo P."/>
        </authorList>
    </citation>
    <scope>NUCLEOTIDE SEQUENCE [LARGE SCALE GENOMIC DNA]</scope>
    <source>
        <strain evidence="2 3">T44</strain>
    </source>
</reference>
<sequence>MGGAERRRDGAARWLRRRAAAVVLTCFGVGAAVLHVLAPGLKIDGVTVMLLAVAVVPWLGELFRSIEVPGLGRIEFREIERRIEAVQRTANAALVGDGPEGGAADDTAARDAVRELAAEYVKVRLELPGGRARSHRMDQIFARLVRATQRVRDFDAGALLGSPDAGLRLAAYARLYALPEAEALDALVDAVTGEPLPFNQYWGLRAVERGVEDAGAGRVPFGVVRRLEDCRSRMRHAPDRVELVDRILVGLGEG</sequence>
<keyword evidence="1" id="KW-1133">Transmembrane helix</keyword>